<dbReference type="Proteomes" id="UP001176961">
    <property type="component" value="Unassembled WGS sequence"/>
</dbReference>
<evidence type="ECO:0000313" key="2">
    <source>
        <dbReference type="EMBL" id="CAJ0601440.1"/>
    </source>
</evidence>
<feature type="compositionally biased region" description="Polar residues" evidence="1">
    <location>
        <begin position="596"/>
        <end position="611"/>
    </location>
</feature>
<dbReference type="GO" id="GO:0006303">
    <property type="term" value="P:double-strand break repair via nonhomologous end joining"/>
    <property type="evidence" value="ECO:0007669"/>
    <property type="project" value="TreeGrafter"/>
</dbReference>
<feature type="compositionally biased region" description="Basic residues" evidence="1">
    <location>
        <begin position="458"/>
        <end position="474"/>
    </location>
</feature>
<proteinExistence type="predicted"/>
<reference evidence="2" key="1">
    <citation type="submission" date="2023-07" db="EMBL/GenBank/DDBJ databases">
        <authorList>
            <consortium name="CYATHOMIX"/>
        </authorList>
    </citation>
    <scope>NUCLEOTIDE SEQUENCE</scope>
    <source>
        <strain evidence="2">N/A</strain>
    </source>
</reference>
<organism evidence="2 3">
    <name type="scientific">Cylicocyclus nassatus</name>
    <name type="common">Nematode worm</name>
    <dbReference type="NCBI Taxonomy" id="53992"/>
    <lineage>
        <taxon>Eukaryota</taxon>
        <taxon>Metazoa</taxon>
        <taxon>Ecdysozoa</taxon>
        <taxon>Nematoda</taxon>
        <taxon>Chromadorea</taxon>
        <taxon>Rhabditida</taxon>
        <taxon>Rhabditina</taxon>
        <taxon>Rhabditomorpha</taxon>
        <taxon>Strongyloidea</taxon>
        <taxon>Strongylidae</taxon>
        <taxon>Cylicocyclus</taxon>
    </lineage>
</organism>
<dbReference type="GO" id="GO:0036297">
    <property type="term" value="P:interstrand cross-link repair"/>
    <property type="evidence" value="ECO:0007669"/>
    <property type="project" value="TreeGrafter"/>
</dbReference>
<feature type="compositionally biased region" description="Basic residues" evidence="1">
    <location>
        <begin position="520"/>
        <end position="541"/>
    </location>
</feature>
<dbReference type="Gene3D" id="3.40.50.12650">
    <property type="match status" value="1"/>
</dbReference>
<feature type="compositionally biased region" description="Low complexity" evidence="1">
    <location>
        <begin position="573"/>
        <end position="587"/>
    </location>
</feature>
<dbReference type="GO" id="GO:0035312">
    <property type="term" value="F:5'-3' DNA exonuclease activity"/>
    <property type="evidence" value="ECO:0007669"/>
    <property type="project" value="TreeGrafter"/>
</dbReference>
<accession>A0AA36H0B1</accession>
<dbReference type="AlphaFoldDB" id="A0AA36H0B1"/>
<evidence type="ECO:0008006" key="4">
    <source>
        <dbReference type="Google" id="ProtNLM"/>
    </source>
</evidence>
<dbReference type="PANTHER" id="PTHR23240">
    <property type="entry name" value="DNA CROSS-LINK REPAIR PROTEIN PSO2/SNM1-RELATED"/>
    <property type="match status" value="1"/>
</dbReference>
<dbReference type="GO" id="GO:0003684">
    <property type="term" value="F:damaged DNA binding"/>
    <property type="evidence" value="ECO:0007669"/>
    <property type="project" value="TreeGrafter"/>
</dbReference>
<feature type="region of interest" description="Disordered" evidence="1">
    <location>
        <begin position="508"/>
        <end position="631"/>
    </location>
</feature>
<dbReference type="EMBL" id="CATQJL010000305">
    <property type="protein sequence ID" value="CAJ0601440.1"/>
    <property type="molecule type" value="Genomic_DNA"/>
</dbReference>
<evidence type="ECO:0000256" key="1">
    <source>
        <dbReference type="SAM" id="MobiDB-lite"/>
    </source>
</evidence>
<gene>
    <name evidence="2" type="ORF">CYNAS_LOCUS13423</name>
</gene>
<dbReference type="InterPro" id="IPR036866">
    <property type="entry name" value="RibonucZ/Hydroxyglut_hydro"/>
</dbReference>
<keyword evidence="3" id="KW-1185">Reference proteome</keyword>
<sequence>MICGLTPYHAADLTTSEKRQTSNGKRAYCAEPEGIGTVEGNDNCKRVKVNVAELAESSQPENKPSRCEEFSGEENLAQVLARCAQEETKSEETIVPMVEAQESLPNSQMELPLPVMARKSEEREGGGLVVGQNIAVDRFYINDKCEYHFLTHAHVLINKRFIDWGAKPIYCSQLTARLLPLVLPGKALLSKIIRPLEVGKVHSIAPTLQVTLLDANHCPGSVMFLFEGSFVPGGSALVTGHFRADSQFMALFDNDPAFTRLSQTFLSTVYLDATCFDESLGSLPERKDSEKMLVVELRKNQGRTIIIPIPKVGMEDILAGASQELSESVLVSPQTLSVSKLCGVKGGKLAANGNDANFRIRTLSVTNMWSRCFNAANALKKAPKPAMIVDLSPRGDLRSVLGESVRWISYSSHSSNREIHEFLARLKYGNVVCTDRLPSNRMLNTIRKAIRKTATQRQGKKKGHTSRKSSRRSRSTTFRPAGDQSVRINKDSAYFLADPAFFSDTIPARSEAPSRFPTKERKRKKSPIWKKFLTKGKKSRANKSPQECKKEEVEVEYTRQEMDPSALAGYGQSASSGNGESSSSTNSIYNRAPTLSRPNPSTNSACNQRQQVVEVKSEEKPPVANSSAQSSLEYRPIALASTRRVALQLFI</sequence>
<dbReference type="PANTHER" id="PTHR23240:SF26">
    <property type="entry name" value="5' EXONUCLEASE APOLLO"/>
    <property type="match status" value="1"/>
</dbReference>
<dbReference type="Gene3D" id="3.60.15.10">
    <property type="entry name" value="Ribonuclease Z/Hydroxyacylglutathione hydrolase-like"/>
    <property type="match status" value="1"/>
</dbReference>
<dbReference type="GO" id="GO:0000723">
    <property type="term" value="P:telomere maintenance"/>
    <property type="evidence" value="ECO:0007669"/>
    <property type="project" value="TreeGrafter"/>
</dbReference>
<dbReference type="SUPFAM" id="SSF56281">
    <property type="entry name" value="Metallo-hydrolase/oxidoreductase"/>
    <property type="match status" value="1"/>
</dbReference>
<comment type="caution">
    <text evidence="2">The sequence shown here is derived from an EMBL/GenBank/DDBJ whole genome shotgun (WGS) entry which is preliminary data.</text>
</comment>
<evidence type="ECO:0000313" key="3">
    <source>
        <dbReference type="Proteomes" id="UP001176961"/>
    </source>
</evidence>
<feature type="region of interest" description="Disordered" evidence="1">
    <location>
        <begin position="451"/>
        <end position="484"/>
    </location>
</feature>
<name>A0AA36H0B1_CYLNA</name>
<feature type="compositionally biased region" description="Basic and acidic residues" evidence="1">
    <location>
        <begin position="546"/>
        <end position="562"/>
    </location>
</feature>
<protein>
    <recommendedName>
        <fullName evidence="4">DNA repair metallo-beta-lactamase domain-containing protein</fullName>
    </recommendedName>
</protein>